<sequence>MTKLYYFKVTFISLTIGITIGLFVYDLLGVLFFDDPVSIGNIALRSLFVGFFTGLILGFLNMYLKIFPFKQRGK</sequence>
<evidence type="ECO:0000256" key="1">
    <source>
        <dbReference type="SAM" id="Phobius"/>
    </source>
</evidence>
<feature type="transmembrane region" description="Helical" evidence="1">
    <location>
        <begin position="39"/>
        <end position="64"/>
    </location>
</feature>
<keyword evidence="1" id="KW-0472">Membrane</keyword>
<comment type="caution">
    <text evidence="2">The sequence shown here is derived from an EMBL/GenBank/DDBJ whole genome shotgun (WGS) entry which is preliminary data.</text>
</comment>
<accession>A0A444HCA2</accession>
<dbReference type="OrthoDB" id="1265594at2"/>
<keyword evidence="1" id="KW-1133">Transmembrane helix</keyword>
<evidence type="ECO:0000313" key="2">
    <source>
        <dbReference type="EMBL" id="RWX01395.1"/>
    </source>
</evidence>
<dbReference type="Proteomes" id="UP000287527">
    <property type="component" value="Unassembled WGS sequence"/>
</dbReference>
<reference evidence="2 3" key="1">
    <citation type="submission" date="2019-01" db="EMBL/GenBank/DDBJ databases">
        <title>Flavobacterium sp. nov.,isolated from freshwater.</title>
        <authorList>
            <person name="Zhang R."/>
            <person name="Du Z.-J."/>
        </authorList>
    </citation>
    <scope>NUCLEOTIDE SEQUENCE [LARGE SCALE GENOMIC DNA]</scope>
    <source>
        <strain evidence="2 3">1E403</strain>
    </source>
</reference>
<keyword evidence="3" id="KW-1185">Reference proteome</keyword>
<keyword evidence="1" id="KW-0812">Transmembrane</keyword>
<proteinExistence type="predicted"/>
<dbReference type="AlphaFoldDB" id="A0A444HCA2"/>
<protein>
    <submittedName>
        <fullName evidence="2">Uncharacterized protein</fullName>
    </submittedName>
</protein>
<gene>
    <name evidence="2" type="ORF">EPI11_05415</name>
</gene>
<dbReference type="EMBL" id="SBII01000003">
    <property type="protein sequence ID" value="RWX01395.1"/>
    <property type="molecule type" value="Genomic_DNA"/>
</dbReference>
<name>A0A444HCA2_9FLAO</name>
<evidence type="ECO:0000313" key="3">
    <source>
        <dbReference type="Proteomes" id="UP000287527"/>
    </source>
</evidence>
<organism evidence="2 3">
    <name type="scientific">Flavobacterium cerinum</name>
    <dbReference type="NCBI Taxonomy" id="2502784"/>
    <lineage>
        <taxon>Bacteria</taxon>
        <taxon>Pseudomonadati</taxon>
        <taxon>Bacteroidota</taxon>
        <taxon>Flavobacteriia</taxon>
        <taxon>Flavobacteriales</taxon>
        <taxon>Flavobacteriaceae</taxon>
        <taxon>Flavobacterium</taxon>
    </lineage>
</organism>
<feature type="transmembrane region" description="Helical" evidence="1">
    <location>
        <begin position="12"/>
        <end position="33"/>
    </location>
</feature>
<dbReference type="RefSeq" id="WP_128388932.1">
    <property type="nucleotide sequence ID" value="NZ_SBII01000003.1"/>
</dbReference>